<proteinExistence type="predicted"/>
<dbReference type="AlphaFoldDB" id="A0A0E1W1U7"/>
<evidence type="ECO:0000256" key="1">
    <source>
        <dbReference type="SAM" id="MobiDB-lite"/>
    </source>
</evidence>
<evidence type="ECO:0000313" key="2">
    <source>
        <dbReference type="EMBL" id="EET07190.1"/>
    </source>
</evidence>
<dbReference type="EMBL" id="CM000832">
    <property type="protein sequence ID" value="EET07190.1"/>
    <property type="molecule type" value="Genomic_DNA"/>
</dbReference>
<name>A0A0E1W1U7_BURPE</name>
<dbReference type="HOGENOM" id="CLU_3133321_0_0_4"/>
<gene>
    <name evidence="2" type="ORF">BURPS1710A_2531</name>
</gene>
<reference evidence="2" key="1">
    <citation type="submission" date="2009-05" db="EMBL/GenBank/DDBJ databases">
        <authorList>
            <person name="Harkins D.M."/>
            <person name="DeShazer D."/>
            <person name="Woods D.E."/>
            <person name="Brinkac L.M."/>
            <person name="Brown K.A."/>
            <person name="Hung G.C."/>
            <person name="Tuanyok A."/>
            <person name="Zhang B."/>
            <person name="Nierman W.C."/>
        </authorList>
    </citation>
    <scope>NUCLEOTIDE SEQUENCE [LARGE SCALE GENOMIC DNA]</scope>
    <source>
        <strain evidence="2">1710a</strain>
    </source>
</reference>
<dbReference type="Proteomes" id="UP000001812">
    <property type="component" value="Chromosome I"/>
</dbReference>
<feature type="region of interest" description="Disordered" evidence="1">
    <location>
        <begin position="1"/>
        <end position="24"/>
    </location>
</feature>
<organism evidence="2">
    <name type="scientific">Burkholderia pseudomallei 1710a</name>
    <dbReference type="NCBI Taxonomy" id="320371"/>
    <lineage>
        <taxon>Bacteria</taxon>
        <taxon>Pseudomonadati</taxon>
        <taxon>Pseudomonadota</taxon>
        <taxon>Betaproteobacteria</taxon>
        <taxon>Burkholderiales</taxon>
        <taxon>Burkholderiaceae</taxon>
        <taxon>Burkholderia</taxon>
        <taxon>pseudomallei group</taxon>
    </lineage>
</organism>
<protein>
    <submittedName>
        <fullName evidence="2">Uncharacterized protein</fullName>
    </submittedName>
</protein>
<sequence>MAQPLGDFPERPVASVAARIPRPPGTEHLLQESCESTVNIHLQFKAWMQ</sequence>
<accession>A0A0E1W1U7</accession>